<dbReference type="EMBL" id="CP029822">
    <property type="protein sequence ID" value="AZS49976.1"/>
    <property type="molecule type" value="Genomic_DNA"/>
</dbReference>
<evidence type="ECO:0000313" key="2">
    <source>
        <dbReference type="EMBL" id="AZS49976.1"/>
    </source>
</evidence>
<name>A0A3S9XC60_9GAMM</name>
<gene>
    <name evidence="2" type="ORF">DM558_03930</name>
</gene>
<dbReference type="AlphaFoldDB" id="A0A3S9XC60"/>
<evidence type="ECO:0000256" key="1">
    <source>
        <dbReference type="SAM" id="MobiDB-lite"/>
    </source>
</evidence>
<accession>A0A3S9XC60</accession>
<keyword evidence="3" id="KW-1185">Reference proteome</keyword>
<evidence type="ECO:0000313" key="3">
    <source>
        <dbReference type="Proteomes" id="UP000273143"/>
    </source>
</evidence>
<dbReference type="Proteomes" id="UP000273143">
    <property type="component" value="Chromosome"/>
</dbReference>
<sequence>MKNKTLEIDGSYQYKCDSCGRLFFKVVDSKVEIKCTQCKKMHYKPMSLNNRNAEQRSQPMELVDSSN</sequence>
<dbReference type="KEGG" id="emo:DM558_03930"/>
<organism evidence="2 3">
    <name type="scientific">Entomomonas moraniae</name>
    <dbReference type="NCBI Taxonomy" id="2213226"/>
    <lineage>
        <taxon>Bacteria</taxon>
        <taxon>Pseudomonadati</taxon>
        <taxon>Pseudomonadota</taxon>
        <taxon>Gammaproteobacteria</taxon>
        <taxon>Pseudomonadales</taxon>
        <taxon>Pseudomonadaceae</taxon>
        <taxon>Entomomonas</taxon>
    </lineage>
</organism>
<protein>
    <recommendedName>
        <fullName evidence="4">Com family DNA-binding transcriptional regulator</fullName>
    </recommendedName>
</protein>
<feature type="region of interest" description="Disordered" evidence="1">
    <location>
        <begin position="47"/>
        <end position="67"/>
    </location>
</feature>
<proteinExistence type="predicted"/>
<evidence type="ECO:0008006" key="4">
    <source>
        <dbReference type="Google" id="ProtNLM"/>
    </source>
</evidence>
<reference evidence="3" key="1">
    <citation type="submission" date="2018-06" db="EMBL/GenBank/DDBJ databases">
        <title>Complete genome of Pseudomonas insecticola strain QZS01.</title>
        <authorList>
            <person name="Wang J."/>
            <person name="Su Q."/>
        </authorList>
    </citation>
    <scope>NUCLEOTIDE SEQUENCE [LARGE SCALE GENOMIC DNA]</scope>
    <source>
        <strain evidence="3">QZS01</strain>
    </source>
</reference>